<dbReference type="RefSeq" id="WP_137314796.1">
    <property type="nucleotide sequence ID" value="NZ_CP040017.1"/>
</dbReference>
<dbReference type="Proteomes" id="UP000298763">
    <property type="component" value="Chromosome"/>
</dbReference>
<keyword evidence="4" id="KW-1185">Reference proteome</keyword>
<evidence type="ECO:0000313" key="2">
    <source>
        <dbReference type="EMBL" id="MBB3220533.1"/>
    </source>
</evidence>
<sequence length="149" mass="16359">MSIFTIEGSVEASQGAGDRDPAGSNGWPDARSISSEMMNFLFEERTCSARDLQRMLRDRHPNRSQMLADMFAMGCLLHFQGERSAASMLIGQVFESVRGDGEPEYLSALLNGISGNELRLACEIAPSTELRELCDRARQGPAREAACAR</sequence>
<evidence type="ECO:0000313" key="3">
    <source>
        <dbReference type="EMBL" id="QCP11954.1"/>
    </source>
</evidence>
<dbReference type="AlphaFoldDB" id="A0A4P8HTV9"/>
<reference evidence="2 5" key="2">
    <citation type="submission" date="2020-08" db="EMBL/GenBank/DDBJ databases">
        <title>Genomic Encyclopedia of Type Strains, Phase III (KMG-III): the genomes of soil and plant-associated and newly described type strains.</title>
        <authorList>
            <person name="Whitman W."/>
        </authorList>
    </citation>
    <scope>NUCLEOTIDE SEQUENCE [LARGE SCALE GENOMIC DNA]</scope>
    <source>
        <strain evidence="2 5">CECT 7753</strain>
    </source>
</reference>
<name>A0A4P8HTV9_9BURK</name>
<reference evidence="3 4" key="1">
    <citation type="submission" date="2019-05" db="EMBL/GenBank/DDBJ databases">
        <title>Draft Genome Sequences of Six Type Strains of the Genus Massilia.</title>
        <authorList>
            <person name="Miess H."/>
            <person name="Frediansyhah A."/>
            <person name="Gross H."/>
        </authorList>
    </citation>
    <scope>NUCLEOTIDE SEQUENCE [LARGE SCALE GENOMIC DNA]</scope>
    <source>
        <strain evidence="3 4">DSMZ 26121</strain>
    </source>
</reference>
<proteinExistence type="predicted"/>
<dbReference type="EMBL" id="CP040017">
    <property type="protein sequence ID" value="QCP11954.1"/>
    <property type="molecule type" value="Genomic_DNA"/>
</dbReference>
<evidence type="ECO:0000256" key="1">
    <source>
        <dbReference type="SAM" id="MobiDB-lite"/>
    </source>
</evidence>
<organism evidence="2 5">
    <name type="scientific">Pseudoduganella umbonata</name>
    <dbReference type="NCBI Taxonomy" id="864828"/>
    <lineage>
        <taxon>Bacteria</taxon>
        <taxon>Pseudomonadati</taxon>
        <taxon>Pseudomonadota</taxon>
        <taxon>Betaproteobacteria</taxon>
        <taxon>Burkholderiales</taxon>
        <taxon>Oxalobacteraceae</taxon>
        <taxon>Telluria group</taxon>
        <taxon>Pseudoduganella</taxon>
    </lineage>
</organism>
<accession>A0A4P8HTV9</accession>
<dbReference type="EMBL" id="JACHXS010000002">
    <property type="protein sequence ID" value="MBB3220533.1"/>
    <property type="molecule type" value="Genomic_DNA"/>
</dbReference>
<evidence type="ECO:0000313" key="4">
    <source>
        <dbReference type="Proteomes" id="UP000298763"/>
    </source>
</evidence>
<dbReference type="Proteomes" id="UP000584325">
    <property type="component" value="Unassembled WGS sequence"/>
</dbReference>
<dbReference type="OrthoDB" id="7041852at2"/>
<gene>
    <name evidence="3" type="ORF">FCL38_17180</name>
    <name evidence="2" type="ORF">FHS02_001332</name>
</gene>
<protein>
    <submittedName>
        <fullName evidence="2">Uncharacterized protein</fullName>
    </submittedName>
</protein>
<feature type="region of interest" description="Disordered" evidence="1">
    <location>
        <begin position="1"/>
        <end position="29"/>
    </location>
</feature>
<evidence type="ECO:0000313" key="5">
    <source>
        <dbReference type="Proteomes" id="UP000584325"/>
    </source>
</evidence>